<gene>
    <name evidence="8" type="ORF">AALO_G00172090</name>
</gene>
<dbReference type="PROSITE" id="PS50853">
    <property type="entry name" value="FN3"/>
    <property type="match status" value="1"/>
</dbReference>
<feature type="domain" description="Ig-like" evidence="6">
    <location>
        <begin position="401"/>
        <end position="496"/>
    </location>
</feature>
<dbReference type="InterPro" id="IPR013783">
    <property type="entry name" value="Ig-like_fold"/>
</dbReference>
<accession>A0AAV6G6L1</accession>
<evidence type="ECO:0000259" key="7">
    <source>
        <dbReference type="PROSITE" id="PS50853"/>
    </source>
</evidence>
<dbReference type="PANTHER" id="PTHR44427:SF5">
    <property type="entry name" value="V-SET AND IMMUNOGLOBULIN DOMAIN-CONTAINING PROTEIN 10-LIKE"/>
    <property type="match status" value="1"/>
</dbReference>
<reference evidence="8" key="1">
    <citation type="submission" date="2020-10" db="EMBL/GenBank/DDBJ databases">
        <title>Chromosome-scale genome assembly of the Allis shad, Alosa alosa.</title>
        <authorList>
            <person name="Margot Z."/>
            <person name="Christophe K."/>
            <person name="Cabau C."/>
            <person name="Louis A."/>
            <person name="Berthelot C."/>
            <person name="Parey E."/>
            <person name="Roest Crollius H."/>
            <person name="Montfort J."/>
            <person name="Robinson-Rechavi M."/>
            <person name="Bucao C."/>
            <person name="Bouchez O."/>
            <person name="Gislard M."/>
            <person name="Lluch J."/>
            <person name="Milhes M."/>
            <person name="Lampietro C."/>
            <person name="Lopez Roques C."/>
            <person name="Donnadieu C."/>
            <person name="Braasch I."/>
            <person name="Desvignes T."/>
            <person name="Postlethwait J."/>
            <person name="Bobe J."/>
            <person name="Guiguen Y."/>
        </authorList>
    </citation>
    <scope>NUCLEOTIDE SEQUENCE</scope>
    <source>
        <strain evidence="8">M-15738</strain>
        <tissue evidence="8">Blood</tissue>
    </source>
</reference>
<feature type="signal peptide" evidence="5">
    <location>
        <begin position="1"/>
        <end position="27"/>
    </location>
</feature>
<feature type="chain" id="PRO_5043428467" description="V-set and immunoglobulin domain-containing protein 10-like" evidence="5">
    <location>
        <begin position="28"/>
        <end position="686"/>
    </location>
</feature>
<proteinExistence type="predicted"/>
<dbReference type="InterPro" id="IPR036116">
    <property type="entry name" value="FN3_sf"/>
</dbReference>
<dbReference type="SMART" id="SM00409">
    <property type="entry name" value="IG"/>
    <property type="match status" value="3"/>
</dbReference>
<dbReference type="Gene3D" id="2.60.40.10">
    <property type="entry name" value="Immunoglobulins"/>
    <property type="match status" value="5"/>
</dbReference>
<dbReference type="InterPro" id="IPR003599">
    <property type="entry name" value="Ig_sub"/>
</dbReference>
<keyword evidence="4" id="KW-1133">Transmembrane helix</keyword>
<dbReference type="PANTHER" id="PTHR44427">
    <property type="entry name" value="CARCINOEMBRYONIC ANTIGEN-RELATED CELL ADHESION MOLECULE 19"/>
    <property type="match status" value="1"/>
</dbReference>
<feature type="domain" description="Ig-like" evidence="6">
    <location>
        <begin position="228"/>
        <end position="307"/>
    </location>
</feature>
<evidence type="ECO:0000256" key="2">
    <source>
        <dbReference type="ARBA" id="ARBA00023180"/>
    </source>
</evidence>
<dbReference type="SUPFAM" id="SSF48726">
    <property type="entry name" value="Immunoglobulin"/>
    <property type="match status" value="4"/>
</dbReference>
<keyword evidence="2" id="KW-0325">Glycoprotein</keyword>
<dbReference type="InterPro" id="IPR003961">
    <property type="entry name" value="FN3_dom"/>
</dbReference>
<comment type="caution">
    <text evidence="8">The sequence shown here is derived from an EMBL/GenBank/DDBJ whole genome shotgun (WGS) entry which is preliminary data.</text>
</comment>
<organism evidence="8 9">
    <name type="scientific">Alosa alosa</name>
    <name type="common">allis shad</name>
    <dbReference type="NCBI Taxonomy" id="278164"/>
    <lineage>
        <taxon>Eukaryota</taxon>
        <taxon>Metazoa</taxon>
        <taxon>Chordata</taxon>
        <taxon>Craniata</taxon>
        <taxon>Vertebrata</taxon>
        <taxon>Euteleostomi</taxon>
        <taxon>Actinopterygii</taxon>
        <taxon>Neopterygii</taxon>
        <taxon>Teleostei</taxon>
        <taxon>Clupei</taxon>
        <taxon>Clupeiformes</taxon>
        <taxon>Clupeoidei</taxon>
        <taxon>Clupeidae</taxon>
        <taxon>Alosa</taxon>
    </lineage>
</organism>
<evidence type="ECO:0008006" key="10">
    <source>
        <dbReference type="Google" id="ProtNLM"/>
    </source>
</evidence>
<dbReference type="EMBL" id="JADWDJ010000013">
    <property type="protein sequence ID" value="KAG5270769.1"/>
    <property type="molecule type" value="Genomic_DNA"/>
</dbReference>
<dbReference type="Pfam" id="PF00041">
    <property type="entry name" value="fn3"/>
    <property type="match status" value="1"/>
</dbReference>
<dbReference type="Proteomes" id="UP000823561">
    <property type="component" value="Chromosome 13"/>
</dbReference>
<evidence type="ECO:0000313" key="9">
    <source>
        <dbReference type="Proteomes" id="UP000823561"/>
    </source>
</evidence>
<dbReference type="InterPro" id="IPR036179">
    <property type="entry name" value="Ig-like_dom_sf"/>
</dbReference>
<evidence type="ECO:0000256" key="1">
    <source>
        <dbReference type="ARBA" id="ARBA00022729"/>
    </source>
</evidence>
<dbReference type="Pfam" id="PF13927">
    <property type="entry name" value="Ig_3"/>
    <property type="match status" value="1"/>
</dbReference>
<dbReference type="InterPro" id="IPR003598">
    <property type="entry name" value="Ig_sub2"/>
</dbReference>
<keyword evidence="1 5" id="KW-0732">Signal</keyword>
<dbReference type="SMART" id="SM00408">
    <property type="entry name" value="IGc2"/>
    <property type="match status" value="3"/>
</dbReference>
<evidence type="ECO:0000313" key="8">
    <source>
        <dbReference type="EMBL" id="KAG5270769.1"/>
    </source>
</evidence>
<sequence>MFILNSVDFHHTYFGLLLIFLIRGCESSVKPIGPSLFKALVGTNVSLAITYTSQNAPPQVSWWKDGVSIAHWTVGIGEPQIASRYKDVLSVEDDGSLTFSNLTLDYTGTYEVIVVQVMSEERRALFNLTVYDIIEKVSLHTWPNDAVEGNGTFTLYYITAKGEAEEVQWFFNGTELQHGSHYSVSGKNLSIIHPRRTDTGLYSVTLKNPFSFGTYSRNVTVLYGPDQPMLDVSPTKDFFVLGESLWFSCGAQGEPVPAVSWAFMAQAVPSAQPGALHIANAQTSQSGVYTCMLINTQTGAQLNKSVTVNIYKSPAGSPVCSVHAVDESAALQYHCQWPGGTPGAQLSFPTLNTSSAGIGELNMTVDNPQGLDGTEVACVVHHPVYQGQCNITARKTAGLLPSVSAAVNENGKLLVTIGCVTEAIPNATVTWSMSGEDVSSLSDHEVSMDTTWLHIGNFNIITAGLHTYKCTAANPLGRQSSDIIPTGPAISEASLSSNEEGTVIMLFWEVPSMAIVTGFDIQMKGPDLSDPSTNITVSQSERAKEYQTLQVRPASSRSAEISGLDPKARYHFRVIPMAGQSAGEPSEPLSTGPGGLSGPAIAGIAAGIPCSLLVLLVVCVVLPCVLYHKKRNSEARYPVSRAVEKAVTTLSSPHHLLTSGLKLPPDYRLHQPPVAGHSRPMPSEPL</sequence>
<evidence type="ECO:0000256" key="4">
    <source>
        <dbReference type="SAM" id="Phobius"/>
    </source>
</evidence>
<protein>
    <recommendedName>
        <fullName evidence="10">V-set and immunoglobulin domain-containing protein 10-like</fullName>
    </recommendedName>
</protein>
<dbReference type="SUPFAM" id="SSF49265">
    <property type="entry name" value="Fibronectin type III"/>
    <property type="match status" value="1"/>
</dbReference>
<evidence type="ECO:0000256" key="3">
    <source>
        <dbReference type="ARBA" id="ARBA00023319"/>
    </source>
</evidence>
<evidence type="ECO:0000259" key="6">
    <source>
        <dbReference type="PROSITE" id="PS50835"/>
    </source>
</evidence>
<feature type="transmembrane region" description="Helical" evidence="4">
    <location>
        <begin position="600"/>
        <end position="627"/>
    </location>
</feature>
<name>A0AAV6G6L1_9TELE</name>
<dbReference type="AlphaFoldDB" id="A0AAV6G6L1"/>
<dbReference type="InterPro" id="IPR007110">
    <property type="entry name" value="Ig-like_dom"/>
</dbReference>
<dbReference type="InterPro" id="IPR050831">
    <property type="entry name" value="CEA_cell_adhesion"/>
</dbReference>
<keyword evidence="4" id="KW-0812">Transmembrane</keyword>
<keyword evidence="9" id="KW-1185">Reference proteome</keyword>
<keyword evidence="4" id="KW-0472">Membrane</keyword>
<evidence type="ECO:0000256" key="5">
    <source>
        <dbReference type="SAM" id="SignalP"/>
    </source>
</evidence>
<dbReference type="CDD" id="cd00096">
    <property type="entry name" value="Ig"/>
    <property type="match status" value="1"/>
</dbReference>
<keyword evidence="3" id="KW-0393">Immunoglobulin domain</keyword>
<dbReference type="PROSITE" id="PS50835">
    <property type="entry name" value="IG_LIKE"/>
    <property type="match status" value="2"/>
</dbReference>
<dbReference type="CDD" id="cd00063">
    <property type="entry name" value="FN3"/>
    <property type="match status" value="1"/>
</dbReference>
<feature type="domain" description="Fibronectin type-III" evidence="7">
    <location>
        <begin position="484"/>
        <end position="600"/>
    </location>
</feature>